<organism evidence="7 8">
    <name type="scientific">Pontibacter lucknowensis</name>
    <dbReference type="NCBI Taxonomy" id="1077936"/>
    <lineage>
        <taxon>Bacteria</taxon>
        <taxon>Pseudomonadati</taxon>
        <taxon>Bacteroidota</taxon>
        <taxon>Cytophagia</taxon>
        <taxon>Cytophagales</taxon>
        <taxon>Hymenobacteraceae</taxon>
        <taxon>Pontibacter</taxon>
    </lineage>
</organism>
<keyword evidence="8" id="KW-1185">Reference proteome</keyword>
<evidence type="ECO:0000256" key="4">
    <source>
        <dbReference type="ARBA" id="ARBA00023136"/>
    </source>
</evidence>
<dbReference type="Pfam" id="PF07690">
    <property type="entry name" value="MFS_1"/>
    <property type="match status" value="1"/>
</dbReference>
<feature type="transmembrane region" description="Helical" evidence="5">
    <location>
        <begin position="146"/>
        <end position="168"/>
    </location>
</feature>
<evidence type="ECO:0000256" key="5">
    <source>
        <dbReference type="SAM" id="Phobius"/>
    </source>
</evidence>
<feature type="domain" description="Major facilitator superfamily (MFS) profile" evidence="6">
    <location>
        <begin position="17"/>
        <end position="403"/>
    </location>
</feature>
<evidence type="ECO:0000313" key="7">
    <source>
        <dbReference type="EMBL" id="SIQ71443.1"/>
    </source>
</evidence>
<sequence>MPTLQSSPQKHYLFNTAVIVAALGYFVDIYDLVLFSIVRIPSLQSLGVTDPTALLEDGVMLLNMQMAGMLLGGIAWGVLGDKKGRLSVLFGSIFLYSIANILNGFVTTIPMYAVLRFVAGVGLAGELGAGITLVSEVLPKEKRGYGTMVVATIGISGAILAGIVGEYFGWRTAYFIGGGLGMLLLLLRVGVYESGMFNNLKQTNVTRGNFLSLFTNARRFWKYLKCILIGVPIWYVVGILITFSPEFGVALGVKDTVSAARAVSFCYLGLVFGDFASGFLSQRFQSRRNIVLAFLLLTGIFVGVYLLGREFSLTAFYTLCVALGFAGGYWAVFVTIAAEQFGTNIRATVTTTVPNFVRGAVVPLTIAFTYLKDGVGLVPGAILLAVLCLAIAIYSILTLDETYGKDLNYMEPL</sequence>
<feature type="transmembrane region" description="Helical" evidence="5">
    <location>
        <begin position="112"/>
        <end position="134"/>
    </location>
</feature>
<feature type="transmembrane region" description="Helical" evidence="5">
    <location>
        <begin position="12"/>
        <end position="38"/>
    </location>
</feature>
<evidence type="ECO:0000256" key="3">
    <source>
        <dbReference type="ARBA" id="ARBA00022989"/>
    </source>
</evidence>
<evidence type="ECO:0000256" key="2">
    <source>
        <dbReference type="ARBA" id="ARBA00022692"/>
    </source>
</evidence>
<feature type="transmembrane region" description="Helical" evidence="5">
    <location>
        <begin position="223"/>
        <end position="242"/>
    </location>
</feature>
<dbReference type="InterPro" id="IPR020846">
    <property type="entry name" value="MFS_dom"/>
</dbReference>
<dbReference type="InterPro" id="IPR011701">
    <property type="entry name" value="MFS"/>
</dbReference>
<dbReference type="GO" id="GO:0005886">
    <property type="term" value="C:plasma membrane"/>
    <property type="evidence" value="ECO:0007669"/>
    <property type="project" value="TreeGrafter"/>
</dbReference>
<dbReference type="EMBL" id="FTNM01000001">
    <property type="protein sequence ID" value="SIQ71443.1"/>
    <property type="molecule type" value="Genomic_DNA"/>
</dbReference>
<accession>A0A1N6V0N1</accession>
<gene>
    <name evidence="7" type="ORF">SAMN05421545_1172</name>
</gene>
<feature type="transmembrane region" description="Helical" evidence="5">
    <location>
        <begin position="262"/>
        <end position="281"/>
    </location>
</feature>
<dbReference type="PANTHER" id="PTHR23508">
    <property type="entry name" value="CARBOXYLIC ACID TRANSPORTER PROTEIN HOMOLOG"/>
    <property type="match status" value="1"/>
</dbReference>
<evidence type="ECO:0000313" key="8">
    <source>
        <dbReference type="Proteomes" id="UP000185924"/>
    </source>
</evidence>
<feature type="transmembrane region" description="Helical" evidence="5">
    <location>
        <begin position="174"/>
        <end position="191"/>
    </location>
</feature>
<keyword evidence="4 5" id="KW-0472">Membrane</keyword>
<dbReference type="InterPro" id="IPR036259">
    <property type="entry name" value="MFS_trans_sf"/>
</dbReference>
<dbReference type="STRING" id="1077936.SAMN05421545_1172"/>
<keyword evidence="3 5" id="KW-1133">Transmembrane helix</keyword>
<name>A0A1N6V0N1_9BACT</name>
<dbReference type="Gene3D" id="1.20.1250.20">
    <property type="entry name" value="MFS general substrate transporter like domains"/>
    <property type="match status" value="2"/>
</dbReference>
<dbReference type="GO" id="GO:0046943">
    <property type="term" value="F:carboxylic acid transmembrane transporter activity"/>
    <property type="evidence" value="ECO:0007669"/>
    <property type="project" value="TreeGrafter"/>
</dbReference>
<evidence type="ECO:0000259" key="6">
    <source>
        <dbReference type="PROSITE" id="PS50850"/>
    </source>
</evidence>
<dbReference type="AlphaFoldDB" id="A0A1N6V0N1"/>
<reference evidence="8" key="1">
    <citation type="submission" date="2017-01" db="EMBL/GenBank/DDBJ databases">
        <authorList>
            <person name="Varghese N."/>
            <person name="Submissions S."/>
        </authorList>
    </citation>
    <scope>NUCLEOTIDE SEQUENCE [LARGE SCALE GENOMIC DNA]</scope>
    <source>
        <strain evidence="8">DM9</strain>
    </source>
</reference>
<feature type="transmembrane region" description="Helical" evidence="5">
    <location>
        <begin position="377"/>
        <end position="397"/>
    </location>
</feature>
<feature type="transmembrane region" description="Helical" evidence="5">
    <location>
        <begin position="290"/>
        <end position="308"/>
    </location>
</feature>
<dbReference type="Proteomes" id="UP000185924">
    <property type="component" value="Unassembled WGS sequence"/>
</dbReference>
<comment type="subcellular location">
    <subcellularLocation>
        <location evidence="1">Membrane</location>
        <topology evidence="1">Multi-pass membrane protein</topology>
    </subcellularLocation>
</comment>
<proteinExistence type="predicted"/>
<keyword evidence="2 5" id="KW-0812">Transmembrane</keyword>
<feature type="transmembrane region" description="Helical" evidence="5">
    <location>
        <begin position="314"/>
        <end position="337"/>
    </location>
</feature>
<dbReference type="RefSeq" id="WP_007656344.1">
    <property type="nucleotide sequence ID" value="NZ_FTNM01000001.1"/>
</dbReference>
<feature type="transmembrane region" description="Helical" evidence="5">
    <location>
        <begin position="349"/>
        <end position="371"/>
    </location>
</feature>
<dbReference type="PANTHER" id="PTHR23508:SF10">
    <property type="entry name" value="CARBOXYLIC ACID TRANSPORTER PROTEIN HOMOLOG"/>
    <property type="match status" value="1"/>
</dbReference>
<evidence type="ECO:0000256" key="1">
    <source>
        <dbReference type="ARBA" id="ARBA00004141"/>
    </source>
</evidence>
<feature type="transmembrane region" description="Helical" evidence="5">
    <location>
        <begin position="58"/>
        <end position="79"/>
    </location>
</feature>
<dbReference type="OrthoDB" id="9774156at2"/>
<protein>
    <submittedName>
        <fullName evidence="7">Predicted arabinose efflux permease, MFS family</fullName>
    </submittedName>
</protein>
<dbReference type="CDD" id="cd17316">
    <property type="entry name" value="MFS_SV2_like"/>
    <property type="match status" value="1"/>
</dbReference>
<feature type="transmembrane region" description="Helical" evidence="5">
    <location>
        <begin position="86"/>
        <end position="106"/>
    </location>
</feature>
<dbReference type="SUPFAM" id="SSF103473">
    <property type="entry name" value="MFS general substrate transporter"/>
    <property type="match status" value="1"/>
</dbReference>
<dbReference type="PROSITE" id="PS50850">
    <property type="entry name" value="MFS"/>
    <property type="match status" value="1"/>
</dbReference>